<proteinExistence type="inferred from homology"/>
<feature type="compositionally biased region" description="Polar residues" evidence="9">
    <location>
        <begin position="310"/>
        <end position="328"/>
    </location>
</feature>
<evidence type="ECO:0000256" key="4">
    <source>
        <dbReference type="ARBA" id="ARBA00022617"/>
    </source>
</evidence>
<evidence type="ECO:0000256" key="7">
    <source>
        <dbReference type="ARBA" id="ARBA00023004"/>
    </source>
</evidence>
<reference evidence="10 11" key="1">
    <citation type="journal article" date="2015" name="Sci. Rep.">
        <title>Chromosome-level genome map provides insights into diverse defense mechanisms in the medicinal fungus Ganoderma sinense.</title>
        <authorList>
            <person name="Zhu Y."/>
            <person name="Xu J."/>
            <person name="Sun C."/>
            <person name="Zhou S."/>
            <person name="Xu H."/>
            <person name="Nelson D.R."/>
            <person name="Qian J."/>
            <person name="Song J."/>
            <person name="Luo H."/>
            <person name="Xiang L."/>
            <person name="Li Y."/>
            <person name="Xu Z."/>
            <person name="Ji A."/>
            <person name="Wang L."/>
            <person name="Lu S."/>
            <person name="Hayward A."/>
            <person name="Sun W."/>
            <person name="Li X."/>
            <person name="Schwartz D.C."/>
            <person name="Wang Y."/>
            <person name="Chen S."/>
        </authorList>
    </citation>
    <scope>NUCLEOTIDE SEQUENCE [LARGE SCALE GENOMIC DNA]</scope>
    <source>
        <strain evidence="10 11">ZZ0214-1</strain>
    </source>
</reference>
<accession>A0A2G8SKK0</accession>
<feature type="compositionally biased region" description="Gly residues" evidence="9">
    <location>
        <begin position="340"/>
        <end position="349"/>
    </location>
</feature>
<evidence type="ECO:0000256" key="3">
    <source>
        <dbReference type="ARBA" id="ARBA00010617"/>
    </source>
</evidence>
<comment type="cofactor">
    <cofactor evidence="1">
        <name>heme</name>
        <dbReference type="ChEBI" id="CHEBI:30413"/>
    </cofactor>
</comment>
<comment type="pathway">
    <text evidence="2">Secondary metabolite biosynthesis.</text>
</comment>
<dbReference type="InterPro" id="IPR001128">
    <property type="entry name" value="Cyt_P450"/>
</dbReference>
<keyword evidence="5" id="KW-0479">Metal-binding</keyword>
<dbReference type="PANTHER" id="PTHR24305">
    <property type="entry name" value="CYTOCHROME P450"/>
    <property type="match status" value="1"/>
</dbReference>
<sequence length="436" mass="48115">MHSIYVKDQDNYYRGEKVIRHVGLSNVVSLVGVNRRMLNPVFSGAHMRNLVPLFYDVANRLGAALESRVKDGPKDLDVFAWMGRAALELIGRGGLGYSFDPLVSDSRDVFTESVKKFVPAAADDVMWIQEFTPYLSYLGPAWLRRFLLPLVPVPGIQRLKTISNIVTKRSAEIYFAKKAAIESGDTDLLHAVGEGKDVMSVLLRENMKASEEDRLTDEEVIAQMGTFIVAGVDTTSNALSRILHLLCIEQDVQSHLRSEVREAQEQYGKEIPYDELCALPYLDAICRMHQSQLPVDRFSRSPNPCAAPTAPSSRRYPSQRARPSSSTCARVIPTRQSGPTTGGSGSRSGGCGLYPRLSRTHIYLGSMRICTMTFISGGNACIMAAEIVLSTLVSNFQFALSPDKPIFWNFGGVAYPVTDHASSKPEMNLNVTLASR</sequence>
<dbReference type="Gene3D" id="1.10.630.10">
    <property type="entry name" value="Cytochrome P450"/>
    <property type="match status" value="1"/>
</dbReference>
<dbReference type="GO" id="GO:0016705">
    <property type="term" value="F:oxidoreductase activity, acting on paired donors, with incorporation or reduction of molecular oxygen"/>
    <property type="evidence" value="ECO:0007669"/>
    <property type="project" value="InterPro"/>
</dbReference>
<comment type="caution">
    <text evidence="10">The sequence shown here is derived from an EMBL/GenBank/DDBJ whole genome shotgun (WGS) entry which is preliminary data.</text>
</comment>
<keyword evidence="4" id="KW-0349">Heme</keyword>
<protein>
    <submittedName>
        <fullName evidence="10">Cytochrome P450</fullName>
    </submittedName>
</protein>
<evidence type="ECO:0000313" key="11">
    <source>
        <dbReference type="Proteomes" id="UP000230002"/>
    </source>
</evidence>
<evidence type="ECO:0000256" key="6">
    <source>
        <dbReference type="ARBA" id="ARBA00023002"/>
    </source>
</evidence>
<dbReference type="PANTHER" id="PTHR24305:SF166">
    <property type="entry name" value="CYTOCHROME P450 12A4, MITOCHONDRIAL-RELATED"/>
    <property type="match status" value="1"/>
</dbReference>
<keyword evidence="6" id="KW-0560">Oxidoreductase</keyword>
<gene>
    <name evidence="10" type="ORF">GSI_03071</name>
</gene>
<dbReference type="SUPFAM" id="SSF48264">
    <property type="entry name" value="Cytochrome P450"/>
    <property type="match status" value="1"/>
</dbReference>
<dbReference type="InterPro" id="IPR050121">
    <property type="entry name" value="Cytochrome_P450_monoxygenase"/>
</dbReference>
<evidence type="ECO:0000256" key="2">
    <source>
        <dbReference type="ARBA" id="ARBA00005179"/>
    </source>
</evidence>
<dbReference type="GO" id="GO:0005506">
    <property type="term" value="F:iron ion binding"/>
    <property type="evidence" value="ECO:0007669"/>
    <property type="project" value="InterPro"/>
</dbReference>
<evidence type="ECO:0000256" key="5">
    <source>
        <dbReference type="ARBA" id="ARBA00022723"/>
    </source>
</evidence>
<dbReference type="Proteomes" id="UP000230002">
    <property type="component" value="Unassembled WGS sequence"/>
</dbReference>
<keyword evidence="11" id="KW-1185">Reference proteome</keyword>
<dbReference type="AlphaFoldDB" id="A0A2G8SKK0"/>
<dbReference type="EMBL" id="AYKW01000005">
    <property type="protein sequence ID" value="PIL34296.1"/>
    <property type="molecule type" value="Genomic_DNA"/>
</dbReference>
<organism evidence="10 11">
    <name type="scientific">Ganoderma sinense ZZ0214-1</name>
    <dbReference type="NCBI Taxonomy" id="1077348"/>
    <lineage>
        <taxon>Eukaryota</taxon>
        <taxon>Fungi</taxon>
        <taxon>Dikarya</taxon>
        <taxon>Basidiomycota</taxon>
        <taxon>Agaricomycotina</taxon>
        <taxon>Agaricomycetes</taxon>
        <taxon>Polyporales</taxon>
        <taxon>Polyporaceae</taxon>
        <taxon>Ganoderma</taxon>
    </lineage>
</organism>
<dbReference type="InterPro" id="IPR036396">
    <property type="entry name" value="Cyt_P450_sf"/>
</dbReference>
<keyword evidence="7" id="KW-0408">Iron</keyword>
<dbReference type="Pfam" id="PF00067">
    <property type="entry name" value="p450"/>
    <property type="match status" value="1"/>
</dbReference>
<dbReference type="STRING" id="1077348.A0A2G8SKK0"/>
<dbReference type="GO" id="GO:0004497">
    <property type="term" value="F:monooxygenase activity"/>
    <property type="evidence" value="ECO:0007669"/>
    <property type="project" value="UniProtKB-KW"/>
</dbReference>
<evidence type="ECO:0000256" key="8">
    <source>
        <dbReference type="ARBA" id="ARBA00023033"/>
    </source>
</evidence>
<evidence type="ECO:0000313" key="10">
    <source>
        <dbReference type="EMBL" id="PIL34296.1"/>
    </source>
</evidence>
<evidence type="ECO:0000256" key="1">
    <source>
        <dbReference type="ARBA" id="ARBA00001971"/>
    </source>
</evidence>
<comment type="similarity">
    <text evidence="3">Belongs to the cytochrome P450 family.</text>
</comment>
<evidence type="ECO:0000256" key="9">
    <source>
        <dbReference type="SAM" id="MobiDB-lite"/>
    </source>
</evidence>
<dbReference type="OrthoDB" id="1470350at2759"/>
<dbReference type="GO" id="GO:0020037">
    <property type="term" value="F:heme binding"/>
    <property type="evidence" value="ECO:0007669"/>
    <property type="project" value="InterPro"/>
</dbReference>
<feature type="region of interest" description="Disordered" evidence="9">
    <location>
        <begin position="297"/>
        <end position="349"/>
    </location>
</feature>
<keyword evidence="8" id="KW-0503">Monooxygenase</keyword>
<name>A0A2G8SKK0_9APHY</name>